<dbReference type="EMBL" id="CAEZSR010000097">
    <property type="protein sequence ID" value="CAB4571241.1"/>
    <property type="molecule type" value="Genomic_DNA"/>
</dbReference>
<accession>A0A6J6E4D7</accession>
<dbReference type="PROSITE" id="PS51128">
    <property type="entry name" value="ZF_DKSA_2"/>
    <property type="match status" value="1"/>
</dbReference>
<organism evidence="2">
    <name type="scientific">freshwater metagenome</name>
    <dbReference type="NCBI Taxonomy" id="449393"/>
    <lineage>
        <taxon>unclassified sequences</taxon>
        <taxon>metagenomes</taxon>
        <taxon>ecological metagenomes</taxon>
    </lineage>
</organism>
<feature type="compositionally biased region" description="Low complexity" evidence="1">
    <location>
        <begin position="13"/>
        <end position="31"/>
    </location>
</feature>
<dbReference type="AlphaFoldDB" id="A0A6J6E4D7"/>
<reference evidence="2" key="1">
    <citation type="submission" date="2020-05" db="EMBL/GenBank/DDBJ databases">
        <authorList>
            <person name="Chiriac C."/>
            <person name="Salcher M."/>
            <person name="Ghai R."/>
            <person name="Kavagutti S V."/>
        </authorList>
    </citation>
    <scope>NUCLEOTIDE SEQUENCE</scope>
</reference>
<evidence type="ECO:0000313" key="2">
    <source>
        <dbReference type="EMBL" id="CAB4571241.1"/>
    </source>
</evidence>
<gene>
    <name evidence="2" type="ORF">UFOPK1493_02409</name>
</gene>
<proteinExistence type="predicted"/>
<name>A0A6J6E4D7_9ZZZZ</name>
<evidence type="ECO:0000256" key="1">
    <source>
        <dbReference type="SAM" id="MobiDB-lite"/>
    </source>
</evidence>
<feature type="compositionally biased region" description="Basic and acidic residues" evidence="1">
    <location>
        <begin position="1"/>
        <end position="11"/>
    </location>
</feature>
<sequence length="84" mass="8676">MSDAADPHDDALPEPAGAIPADAAPGPQAGPSLDLDAIERDLADVEAALARLDAGTYWTDEVTGEALPDELLAVHPTARRHAAR</sequence>
<feature type="region of interest" description="Disordered" evidence="1">
    <location>
        <begin position="1"/>
        <end position="33"/>
    </location>
</feature>
<protein>
    <submittedName>
        <fullName evidence="2">Unannotated protein</fullName>
    </submittedName>
</protein>
<dbReference type="Gene3D" id="1.20.120.910">
    <property type="entry name" value="DksA, coiled-coil domain"/>
    <property type="match status" value="1"/>
</dbReference>